<evidence type="ECO:0000256" key="3">
    <source>
        <dbReference type="ARBA" id="ARBA00023125"/>
    </source>
</evidence>
<dbReference type="EMBL" id="RPFW01000009">
    <property type="protein sequence ID" value="TVZ00254.1"/>
    <property type="molecule type" value="Genomic_DNA"/>
</dbReference>
<dbReference type="InterPro" id="IPR000847">
    <property type="entry name" value="LysR_HTH_N"/>
</dbReference>
<dbReference type="Proteomes" id="UP000460272">
    <property type="component" value="Unassembled WGS sequence"/>
</dbReference>
<evidence type="ECO:0000256" key="4">
    <source>
        <dbReference type="ARBA" id="ARBA00023163"/>
    </source>
</evidence>
<evidence type="ECO:0000313" key="7">
    <source>
        <dbReference type="Proteomes" id="UP000460272"/>
    </source>
</evidence>
<dbReference type="RefSeq" id="WP_145860903.1">
    <property type="nucleotide sequence ID" value="NZ_RPFW01000009.1"/>
</dbReference>
<comment type="caution">
    <text evidence="6">The sequence shown here is derived from an EMBL/GenBank/DDBJ whole genome shotgun (WGS) entry which is preliminary data.</text>
</comment>
<feature type="domain" description="HTH lysR-type" evidence="5">
    <location>
        <begin position="19"/>
        <end position="71"/>
    </location>
</feature>
<dbReference type="OrthoDB" id="3181812at2"/>
<keyword evidence="2" id="KW-0805">Transcription regulation</keyword>
<evidence type="ECO:0000313" key="6">
    <source>
        <dbReference type="EMBL" id="TVZ00254.1"/>
    </source>
</evidence>
<keyword evidence="4" id="KW-0804">Transcription</keyword>
<comment type="similarity">
    <text evidence="1">Belongs to the LysR transcriptional regulatory family.</text>
</comment>
<reference evidence="6 7" key="1">
    <citation type="submission" date="2018-11" db="EMBL/GenBank/DDBJ databases">
        <title>Trebonia kvetii gen.nov., sp.nov., a novel acidophilic actinobacterium, and proposal of the new actinobacterial family Treboniaceae fam. nov.</title>
        <authorList>
            <person name="Rapoport D."/>
            <person name="Sagova-Mareckova M."/>
            <person name="Sedlacek I."/>
            <person name="Provaznik J."/>
            <person name="Kralova S."/>
            <person name="Pavlinic D."/>
            <person name="Benes V."/>
            <person name="Kopecky J."/>
        </authorList>
    </citation>
    <scope>NUCLEOTIDE SEQUENCE [LARGE SCALE GENOMIC DNA]</scope>
    <source>
        <strain evidence="6 7">15Tr583</strain>
    </source>
</reference>
<dbReference type="Pfam" id="PF00126">
    <property type="entry name" value="HTH_1"/>
    <property type="match status" value="1"/>
</dbReference>
<sequence length="311" mass="33300">MNEPADQAEAALDALVPRLRQFAVVAREEHLTRAAELLRVPQPTLSRSIARLEADLGVPLFTRPGRSIRLTRHGRALLDAAERTIATLSGTVERLAAEAHPGRGRVALGFLHTLGGQTVPRLLKEFRAGHPLIRFALVQDGGHGLLARLRDGEIDLCLTAPLPQAPDLRSRGLDEQRIDLYVPAGHRLAARRHDGVPLTEAADEDFIVMEPGYGLRAITDGLFRAAGFEPRITFEGEEADTARGLVGAGLGVSLLPATASSLADPAVVAVPITTPKAARTIGIAWPADRPLTAPAAAFRDFALTYAGRLPR</sequence>
<dbReference type="GO" id="GO:0003700">
    <property type="term" value="F:DNA-binding transcription factor activity"/>
    <property type="evidence" value="ECO:0007669"/>
    <property type="project" value="InterPro"/>
</dbReference>
<evidence type="ECO:0000259" key="5">
    <source>
        <dbReference type="PROSITE" id="PS50931"/>
    </source>
</evidence>
<dbReference type="InterPro" id="IPR036390">
    <property type="entry name" value="WH_DNA-bd_sf"/>
</dbReference>
<protein>
    <submittedName>
        <fullName evidence="6">LysR family transcriptional regulator</fullName>
    </submittedName>
</protein>
<dbReference type="GO" id="GO:0003677">
    <property type="term" value="F:DNA binding"/>
    <property type="evidence" value="ECO:0007669"/>
    <property type="project" value="UniProtKB-KW"/>
</dbReference>
<dbReference type="FunFam" id="1.10.10.10:FF:000001">
    <property type="entry name" value="LysR family transcriptional regulator"/>
    <property type="match status" value="1"/>
</dbReference>
<gene>
    <name evidence="6" type="ORF">EAS64_36995</name>
</gene>
<dbReference type="PROSITE" id="PS50931">
    <property type="entry name" value="HTH_LYSR"/>
    <property type="match status" value="1"/>
</dbReference>
<dbReference type="SUPFAM" id="SSF53850">
    <property type="entry name" value="Periplasmic binding protein-like II"/>
    <property type="match status" value="1"/>
</dbReference>
<dbReference type="Gene3D" id="1.10.10.10">
    <property type="entry name" value="Winged helix-like DNA-binding domain superfamily/Winged helix DNA-binding domain"/>
    <property type="match status" value="1"/>
</dbReference>
<evidence type="ECO:0000256" key="2">
    <source>
        <dbReference type="ARBA" id="ARBA00023015"/>
    </source>
</evidence>
<dbReference type="InterPro" id="IPR005119">
    <property type="entry name" value="LysR_subst-bd"/>
</dbReference>
<evidence type="ECO:0000256" key="1">
    <source>
        <dbReference type="ARBA" id="ARBA00009437"/>
    </source>
</evidence>
<dbReference type="PANTHER" id="PTHR30346:SF28">
    <property type="entry name" value="HTH-TYPE TRANSCRIPTIONAL REGULATOR CYNR"/>
    <property type="match status" value="1"/>
</dbReference>
<dbReference type="Gene3D" id="3.40.190.10">
    <property type="entry name" value="Periplasmic binding protein-like II"/>
    <property type="match status" value="2"/>
</dbReference>
<dbReference type="SUPFAM" id="SSF46785">
    <property type="entry name" value="Winged helix' DNA-binding domain"/>
    <property type="match status" value="1"/>
</dbReference>
<dbReference type="InterPro" id="IPR036388">
    <property type="entry name" value="WH-like_DNA-bd_sf"/>
</dbReference>
<dbReference type="PRINTS" id="PR00039">
    <property type="entry name" value="HTHLYSR"/>
</dbReference>
<dbReference type="AlphaFoldDB" id="A0A6P2BML4"/>
<dbReference type="Pfam" id="PF03466">
    <property type="entry name" value="LysR_substrate"/>
    <property type="match status" value="1"/>
</dbReference>
<accession>A0A6P2BML4</accession>
<keyword evidence="7" id="KW-1185">Reference proteome</keyword>
<dbReference type="PANTHER" id="PTHR30346">
    <property type="entry name" value="TRANSCRIPTIONAL DUAL REGULATOR HCAR-RELATED"/>
    <property type="match status" value="1"/>
</dbReference>
<keyword evidence="3" id="KW-0238">DNA-binding</keyword>
<dbReference type="GO" id="GO:0032993">
    <property type="term" value="C:protein-DNA complex"/>
    <property type="evidence" value="ECO:0007669"/>
    <property type="project" value="TreeGrafter"/>
</dbReference>
<organism evidence="6 7">
    <name type="scientific">Trebonia kvetii</name>
    <dbReference type="NCBI Taxonomy" id="2480626"/>
    <lineage>
        <taxon>Bacteria</taxon>
        <taxon>Bacillati</taxon>
        <taxon>Actinomycetota</taxon>
        <taxon>Actinomycetes</taxon>
        <taxon>Streptosporangiales</taxon>
        <taxon>Treboniaceae</taxon>
        <taxon>Trebonia</taxon>
    </lineage>
</organism>
<dbReference type="CDD" id="cd08434">
    <property type="entry name" value="PBP2_GltC_like"/>
    <property type="match status" value="1"/>
</dbReference>
<name>A0A6P2BML4_9ACTN</name>
<proteinExistence type="inferred from homology"/>